<dbReference type="PROSITE" id="PS01079">
    <property type="entry name" value="MOCF_BIOSYNTHESIS_2"/>
    <property type="match status" value="1"/>
</dbReference>
<dbReference type="PROSITE" id="PS01078">
    <property type="entry name" value="MOCF_BIOSYNTHESIS_1"/>
    <property type="match status" value="1"/>
</dbReference>
<dbReference type="InterPro" id="IPR005110">
    <property type="entry name" value="MoeA_linker/N"/>
</dbReference>
<proteinExistence type="inferred from homology"/>
<dbReference type="Proteomes" id="UP000823046">
    <property type="component" value="Unassembled WGS sequence"/>
</dbReference>
<evidence type="ECO:0000313" key="6">
    <source>
        <dbReference type="Proteomes" id="UP000823046"/>
    </source>
</evidence>
<accession>A0ABQ7JB57</accession>
<evidence type="ECO:0000256" key="3">
    <source>
        <dbReference type="SAM" id="MobiDB-lite"/>
    </source>
</evidence>
<dbReference type="Gene3D" id="2.40.340.10">
    <property type="entry name" value="MoeA, C-terminal, domain IV"/>
    <property type="match status" value="1"/>
</dbReference>
<feature type="region of interest" description="Disordered" evidence="3">
    <location>
        <begin position="1"/>
        <end position="20"/>
    </location>
</feature>
<name>A0ABQ7JB57_9APIC</name>
<organism evidence="5 6">
    <name type="scientific">Cardiosporidium cionae</name>
    <dbReference type="NCBI Taxonomy" id="476202"/>
    <lineage>
        <taxon>Eukaryota</taxon>
        <taxon>Sar</taxon>
        <taxon>Alveolata</taxon>
        <taxon>Apicomplexa</taxon>
        <taxon>Aconoidasida</taxon>
        <taxon>Nephromycida</taxon>
        <taxon>Cardiosporidium</taxon>
    </lineage>
</organism>
<dbReference type="Gene3D" id="3.40.980.10">
    <property type="entry name" value="MoaB/Mog-like domain"/>
    <property type="match status" value="2"/>
</dbReference>
<dbReference type="InterPro" id="IPR036688">
    <property type="entry name" value="MoeA_C_domain_IV_sf"/>
</dbReference>
<dbReference type="InterPro" id="IPR008284">
    <property type="entry name" value="MoCF_biosynth_CS"/>
</dbReference>
<reference evidence="5 6" key="1">
    <citation type="journal article" date="2020" name="bioRxiv">
        <title>Metabolic contributions of an alphaproteobacterial endosymbiont in the apicomplexan Cardiosporidium cionae.</title>
        <authorList>
            <person name="Hunter E.S."/>
            <person name="Paight C.J."/>
            <person name="Lane C.E."/>
        </authorList>
    </citation>
    <scope>NUCLEOTIDE SEQUENCE [LARGE SCALE GENOMIC DNA]</scope>
    <source>
        <strain evidence="5">ESH_2018</strain>
    </source>
</reference>
<dbReference type="Pfam" id="PF03453">
    <property type="entry name" value="MoeA_N"/>
    <property type="match status" value="1"/>
</dbReference>
<feature type="compositionally biased region" description="Basic and acidic residues" evidence="3">
    <location>
        <begin position="1"/>
        <end position="12"/>
    </location>
</feature>
<dbReference type="EMBL" id="JADAQX010000218">
    <property type="protein sequence ID" value="KAF8821193.1"/>
    <property type="molecule type" value="Genomic_DNA"/>
</dbReference>
<dbReference type="SUPFAM" id="SSF53218">
    <property type="entry name" value="Molybdenum cofactor biosynthesis proteins"/>
    <property type="match status" value="2"/>
</dbReference>
<dbReference type="SUPFAM" id="SSF63882">
    <property type="entry name" value="MoeA N-terminal region -like"/>
    <property type="match status" value="2"/>
</dbReference>
<evidence type="ECO:0000313" key="5">
    <source>
        <dbReference type="EMBL" id="KAF8821193.1"/>
    </source>
</evidence>
<gene>
    <name evidence="5" type="ORF">IE077_002358</name>
</gene>
<keyword evidence="2" id="KW-0501">Molybdenum cofactor biosynthesis</keyword>
<keyword evidence="6" id="KW-1185">Reference proteome</keyword>
<protein>
    <submittedName>
        <fullName evidence="5">MoeA N-terminal region (Domain I and II) domain-containing protein</fullName>
    </submittedName>
</protein>
<comment type="similarity">
    <text evidence="1">In the C-terminal section; belongs to the MoeA family.</text>
</comment>
<dbReference type="Gene3D" id="2.170.190.11">
    <property type="entry name" value="Molybdopterin biosynthesis moea protein, domain 3"/>
    <property type="match status" value="1"/>
</dbReference>
<feature type="domain" description="MoaB/Mog" evidence="4">
    <location>
        <begin position="666"/>
        <end position="814"/>
    </location>
</feature>
<dbReference type="InterPro" id="IPR001453">
    <property type="entry name" value="MoaB/Mog_dom"/>
</dbReference>
<dbReference type="InterPro" id="IPR036425">
    <property type="entry name" value="MoaB/Mog-like_dom_sf"/>
</dbReference>
<feature type="compositionally biased region" description="Pro residues" evidence="3">
    <location>
        <begin position="624"/>
        <end position="639"/>
    </location>
</feature>
<dbReference type="PANTHER" id="PTHR10192:SF5">
    <property type="entry name" value="GEPHYRIN"/>
    <property type="match status" value="1"/>
</dbReference>
<evidence type="ECO:0000256" key="2">
    <source>
        <dbReference type="ARBA" id="ARBA00023150"/>
    </source>
</evidence>
<evidence type="ECO:0000259" key="4">
    <source>
        <dbReference type="SMART" id="SM00852"/>
    </source>
</evidence>
<feature type="domain" description="MoaB/Mog" evidence="4">
    <location>
        <begin position="257"/>
        <end position="416"/>
    </location>
</feature>
<dbReference type="SMART" id="SM00852">
    <property type="entry name" value="MoCF_biosynth"/>
    <property type="match status" value="2"/>
</dbReference>
<dbReference type="Pfam" id="PF00994">
    <property type="entry name" value="MoCF_biosynth"/>
    <property type="match status" value="2"/>
</dbReference>
<dbReference type="CDD" id="cd00887">
    <property type="entry name" value="MoeA"/>
    <property type="match status" value="1"/>
</dbReference>
<dbReference type="PANTHER" id="PTHR10192">
    <property type="entry name" value="MOLYBDOPTERIN BIOSYNTHESIS PROTEIN"/>
    <property type="match status" value="1"/>
</dbReference>
<feature type="compositionally biased region" description="Low complexity" evidence="3">
    <location>
        <begin position="584"/>
        <end position="615"/>
    </location>
</feature>
<comment type="caution">
    <text evidence="5">The sequence shown here is derived from an EMBL/GenBank/DDBJ whole genome shotgun (WGS) entry which is preliminary data.</text>
</comment>
<sequence length="822" mass="88554">MNSSLREKREENSPYPMVPLSEALHEIEKTLKEHEQKIDPDLEQPESLPLRGAAGRFLFRDIESEQPHPSFPASIVDGYAICIEDVVNYLEPYHPNAVPVVDLGTNDGKKLYPSLPLTATFQLLGLTFGCLSSPILAGQDDNPPLETQYPYSNKNSYEGENNSVLSCTYITTGAAVPCFYDAVIPTEYCIFSPEESIIEITKPISTFVGQNIRTKGSDISSGLTILKQGTKLDAVSIALLATLGMTRVDVRRKISFALLSTGDELIPIPTGDEAAVALTGSKIYDSNELLLSTLLEKEGVTCEKRYLLPDNPTAITTIFQSLQNARSGVDVVICTGGVSMGKSDYIKPYLEKNGTILFGRLNLKPGKPTTVGILPRVCVGVTDHSPLTPLIVFALPGNPVSAWVTYHLLVQPTLKYLQHRLLQSKTSETQQGVSPLCLHGFLPVQVPVVLSSAITPDALRPDYHRCIIFEVQEEAALSSRDQETLIALSAKKNLPAKTGGEVTLKKWPALGCTYLGAISTGNQISSRLQSCISANGLFCVPPACDFKTSPGFLPGDEITAFLLDTPYADLSAVMDIARVALTSPTAPHPSTSPTAPHPSTSPTAPRPSTSPTAPHEILTNKAQPPLPPPPPLTSSPPLPLHASPKHTLPRQDNHTLTPRQSIYTVGILTISDSCHHHGVEDTSGPTAATTLNGISAMKFDIILKECVPDQILAIRRCVLRWARQKSPPVLIILTGGTGLSKRDVTPSAIQPILTARLPGLEHLMMREGLNKTLLACLSHLTAGVLEHSLIVSLPGSPKAVTECLLAIIPVLMHAMDIMLSVS</sequence>
<dbReference type="InterPro" id="IPR038987">
    <property type="entry name" value="MoeA-like"/>
</dbReference>
<dbReference type="InterPro" id="IPR036135">
    <property type="entry name" value="MoeA_linker/N_sf"/>
</dbReference>
<dbReference type="CDD" id="cd00886">
    <property type="entry name" value="MogA_MoaB"/>
    <property type="match status" value="1"/>
</dbReference>
<evidence type="ECO:0000256" key="1">
    <source>
        <dbReference type="ARBA" id="ARBA00008339"/>
    </source>
</evidence>
<feature type="region of interest" description="Disordered" evidence="3">
    <location>
        <begin position="584"/>
        <end position="658"/>
    </location>
</feature>